<evidence type="ECO:0000313" key="2">
    <source>
        <dbReference type="Proteomes" id="UP000558997"/>
    </source>
</evidence>
<accession>A0A841DKF6</accession>
<evidence type="ECO:0000313" key="1">
    <source>
        <dbReference type="EMBL" id="MBB5977266.1"/>
    </source>
</evidence>
<name>A0A841DKF6_9ACTN</name>
<dbReference type="RefSeq" id="WP_184844887.1">
    <property type="nucleotide sequence ID" value="NZ_BAAAVN010000005.1"/>
</dbReference>
<dbReference type="AlphaFoldDB" id="A0A841DKF6"/>
<comment type="caution">
    <text evidence="1">The sequence shown here is derived from an EMBL/GenBank/DDBJ whole genome shotgun (WGS) entry which is preliminary data.</text>
</comment>
<gene>
    <name evidence="1" type="ORF">HDA44_000607</name>
</gene>
<proteinExistence type="predicted"/>
<dbReference type="EMBL" id="JACHNF010000001">
    <property type="protein sequence ID" value="MBB5977266.1"/>
    <property type="molecule type" value="Genomic_DNA"/>
</dbReference>
<organism evidence="1 2">
    <name type="scientific">Kribbella solani</name>
    <dbReference type="NCBI Taxonomy" id="236067"/>
    <lineage>
        <taxon>Bacteria</taxon>
        <taxon>Bacillati</taxon>
        <taxon>Actinomycetota</taxon>
        <taxon>Actinomycetes</taxon>
        <taxon>Propionibacteriales</taxon>
        <taxon>Kribbellaceae</taxon>
        <taxon>Kribbella</taxon>
    </lineage>
</organism>
<keyword evidence="2" id="KW-1185">Reference proteome</keyword>
<sequence length="197" mass="21426">MNRPAKHAAKPLADLMEQWRKRAELAIGRDALASIEGTLQQAGGRHLGAADLSPETIEAYGAATVLTLQSKHATWTRWNLLAEAARQTRLLRLSSATERTTVLERIIHSAEQYSINLTAPELIPTPLTRSIQEEAGKACLTQCPDGSRSGWSADSVTIACQGRRWTKPCPTARPSASGHVARMPSVRLRRRAASTGN</sequence>
<dbReference type="Proteomes" id="UP000558997">
    <property type="component" value="Unassembled WGS sequence"/>
</dbReference>
<protein>
    <recommendedName>
        <fullName evidence="3">DUF222 domain-containing protein</fullName>
    </recommendedName>
</protein>
<evidence type="ECO:0008006" key="3">
    <source>
        <dbReference type="Google" id="ProtNLM"/>
    </source>
</evidence>
<reference evidence="1 2" key="1">
    <citation type="submission" date="2020-08" db="EMBL/GenBank/DDBJ databases">
        <title>Sequencing the genomes of 1000 actinobacteria strains.</title>
        <authorList>
            <person name="Klenk H.-P."/>
        </authorList>
    </citation>
    <scope>NUCLEOTIDE SEQUENCE [LARGE SCALE GENOMIC DNA]</scope>
    <source>
        <strain evidence="1 2">DSM 17294</strain>
    </source>
</reference>